<proteinExistence type="predicted"/>
<comment type="caution">
    <text evidence="1">The sequence shown here is derived from an EMBL/GenBank/DDBJ whole genome shotgun (WGS) entry which is preliminary data.</text>
</comment>
<sequence length="377" mass="43015">MKFSLIVLIFGLMLIPNIQSSFSYNATFDVTGKKLKDTPVVCGIEPEQNEYLGERFIELLMEETRIAIHEWESLLKQTENRNYKHIWSINYTKVSVEEKETYPYDQCTVFISFEEKPPNEEDWYRKVGVTQNEVGNTGRSNVIIYYVAIDFCFSEDKKFYYYDPCYSDESRLLQQLATVIKHEFGHAIGLGHYKADDIGVNVEWARGNTPSPSIMAVFTHQNAQENRIKITDIQKVRELYGPSGFLPEPKVTEHSYIESLQTAKPQFVIPKGGFEVATIWGFLNDTSNVQGIPVILNITKPDGSTEQRIARPSADDKFQIQLVIDEETQVGTYLITASYLTGRTQIASFDVVSDVNLLSNQTSTDSTIWIKNDAKKC</sequence>
<gene>
    <name evidence="1" type="ORF">LCGC14_2052430</name>
</gene>
<dbReference type="SUPFAM" id="SSF55486">
    <property type="entry name" value="Metalloproteases ('zincins'), catalytic domain"/>
    <property type="match status" value="1"/>
</dbReference>
<dbReference type="InterPro" id="IPR024079">
    <property type="entry name" value="MetalloPept_cat_dom_sf"/>
</dbReference>
<dbReference type="EMBL" id="LAZR01024279">
    <property type="protein sequence ID" value="KKL75684.1"/>
    <property type="molecule type" value="Genomic_DNA"/>
</dbReference>
<dbReference type="Gene3D" id="3.40.390.10">
    <property type="entry name" value="Collagenase (Catalytic Domain)"/>
    <property type="match status" value="1"/>
</dbReference>
<organism evidence="1">
    <name type="scientific">marine sediment metagenome</name>
    <dbReference type="NCBI Taxonomy" id="412755"/>
    <lineage>
        <taxon>unclassified sequences</taxon>
        <taxon>metagenomes</taxon>
        <taxon>ecological metagenomes</taxon>
    </lineage>
</organism>
<name>A0A0F9ENQ5_9ZZZZ</name>
<protein>
    <submittedName>
        <fullName evidence="1">Uncharacterized protein</fullName>
    </submittedName>
</protein>
<accession>A0A0F9ENQ5</accession>
<evidence type="ECO:0000313" key="1">
    <source>
        <dbReference type="EMBL" id="KKL75684.1"/>
    </source>
</evidence>
<dbReference type="GO" id="GO:0008237">
    <property type="term" value="F:metallopeptidase activity"/>
    <property type="evidence" value="ECO:0007669"/>
    <property type="project" value="InterPro"/>
</dbReference>
<dbReference type="AlphaFoldDB" id="A0A0F9ENQ5"/>
<reference evidence="1" key="1">
    <citation type="journal article" date="2015" name="Nature">
        <title>Complex archaea that bridge the gap between prokaryotes and eukaryotes.</title>
        <authorList>
            <person name="Spang A."/>
            <person name="Saw J.H."/>
            <person name="Jorgensen S.L."/>
            <person name="Zaremba-Niedzwiedzka K."/>
            <person name="Martijn J."/>
            <person name="Lind A.E."/>
            <person name="van Eijk R."/>
            <person name="Schleper C."/>
            <person name="Guy L."/>
            <person name="Ettema T.J."/>
        </authorList>
    </citation>
    <scope>NUCLEOTIDE SEQUENCE</scope>
</reference>